<dbReference type="AlphaFoldDB" id="X0XZ86"/>
<accession>X0XZ86</accession>
<dbReference type="EMBL" id="BARS01054432">
    <property type="protein sequence ID" value="GAG48700.1"/>
    <property type="molecule type" value="Genomic_DNA"/>
</dbReference>
<feature type="transmembrane region" description="Helical" evidence="1">
    <location>
        <begin position="31"/>
        <end position="52"/>
    </location>
</feature>
<organism evidence="2">
    <name type="scientific">marine sediment metagenome</name>
    <dbReference type="NCBI Taxonomy" id="412755"/>
    <lineage>
        <taxon>unclassified sequences</taxon>
        <taxon>metagenomes</taxon>
        <taxon>ecological metagenomes</taxon>
    </lineage>
</organism>
<evidence type="ECO:0000256" key="1">
    <source>
        <dbReference type="SAM" id="Phobius"/>
    </source>
</evidence>
<sequence>MAVTSQADAHRFDHHRGSAPLLRQTSIFRSAFFVAANLAGFIAANAFLHYLATGRWFDFSLAG</sequence>
<reference evidence="2" key="1">
    <citation type="journal article" date="2014" name="Front. Microbiol.">
        <title>High frequency of phylogenetically diverse reductive dehalogenase-homologous genes in deep subseafloor sedimentary metagenomes.</title>
        <authorList>
            <person name="Kawai M."/>
            <person name="Futagami T."/>
            <person name="Toyoda A."/>
            <person name="Takaki Y."/>
            <person name="Nishi S."/>
            <person name="Hori S."/>
            <person name="Arai W."/>
            <person name="Tsubouchi T."/>
            <person name="Morono Y."/>
            <person name="Uchiyama I."/>
            <person name="Ito T."/>
            <person name="Fujiyama A."/>
            <person name="Inagaki F."/>
            <person name="Takami H."/>
        </authorList>
    </citation>
    <scope>NUCLEOTIDE SEQUENCE</scope>
    <source>
        <strain evidence="2">Expedition CK06-06</strain>
    </source>
</reference>
<comment type="caution">
    <text evidence="2">The sequence shown here is derived from an EMBL/GenBank/DDBJ whole genome shotgun (WGS) entry which is preliminary data.</text>
</comment>
<gene>
    <name evidence="2" type="ORF">S01H1_80577</name>
</gene>
<evidence type="ECO:0000313" key="2">
    <source>
        <dbReference type="EMBL" id="GAG48700.1"/>
    </source>
</evidence>
<feature type="non-terminal residue" evidence="2">
    <location>
        <position position="63"/>
    </location>
</feature>
<name>X0XZ86_9ZZZZ</name>
<proteinExistence type="predicted"/>
<protein>
    <submittedName>
        <fullName evidence="2">Uncharacterized protein</fullName>
    </submittedName>
</protein>
<keyword evidence="1" id="KW-1133">Transmembrane helix</keyword>
<keyword evidence="1" id="KW-0812">Transmembrane</keyword>
<keyword evidence="1" id="KW-0472">Membrane</keyword>